<dbReference type="Pfam" id="PF07728">
    <property type="entry name" value="AAA_5"/>
    <property type="match status" value="1"/>
</dbReference>
<name>A0A4Y5JU50_9CAUD</name>
<dbReference type="InterPro" id="IPR003593">
    <property type="entry name" value="AAA+_ATPase"/>
</dbReference>
<dbReference type="GO" id="GO:0005524">
    <property type="term" value="F:ATP binding"/>
    <property type="evidence" value="ECO:0007669"/>
    <property type="project" value="InterPro"/>
</dbReference>
<dbReference type="CDD" id="cd00009">
    <property type="entry name" value="AAA"/>
    <property type="match status" value="1"/>
</dbReference>
<dbReference type="GO" id="GO:0016887">
    <property type="term" value="F:ATP hydrolysis activity"/>
    <property type="evidence" value="ECO:0007669"/>
    <property type="project" value="InterPro"/>
</dbReference>
<evidence type="ECO:0000313" key="3">
    <source>
        <dbReference type="Proteomes" id="UP000316733"/>
    </source>
</evidence>
<proteinExistence type="predicted"/>
<accession>A0A4Y5JU50</accession>
<reference evidence="3" key="1">
    <citation type="journal article" date="2020" name="bioRxiv">
        <title>Integrative omics analysis of Pseudomonas aeruginosa virus PA5oct highlights the molecular complexity of jumbo phages.</title>
        <authorList>
            <person name="Lood C."/>
            <person name="Danis-Wlodarczyk K."/>
            <person name="Blasdel B.G."/>
            <person name="Jang H.B."/>
            <person name="Vandenheuvel D."/>
            <person name="Briers Y."/>
            <person name="Noben J.-P."/>
            <person name="van Noort V."/>
            <person name="Drulis-Kawa Z."/>
            <person name="Lavigne R."/>
        </authorList>
    </citation>
    <scope>NUCLEOTIDE SEQUENCE [LARGE SCALE GENOMIC DNA]</scope>
</reference>
<sequence length="371" mass="42194">MAKKENIVETYLRPTECAAIIRGMFKAKRPVFLWGPPGVGKSDIIAQLGFEADRPVIDMRLILMDPTDIKGIPYYDPKTNTMRWAIPSDLPQPGETTLDNAILFLDEMNSAPASVQGAAYQLILNRAIGSYKLPDGVDIVAAGNRDTDKGVTYRMPSPLANRFVHLQIETNFEDWQQWALNNTVHPDVVGYLTQHKQNLFCFDPQDRSKAFATPRAWKFVSDILQLAGINKDHLLRATIAGTVGESHSYSFMQHMKYASQLPKPEDVLTGRVTDLKVEEISARYSLVVSMCYTLKEWLADVADADKKYTTEDWHKSVNLFFEYMMNNFAQEMVILGARTALREYQLPINRKLIPCFTKFFQEYGKFIVDSN</sequence>
<gene>
    <name evidence="2" type="ORF">EST35_0335</name>
</gene>
<evidence type="ECO:0000259" key="1">
    <source>
        <dbReference type="SMART" id="SM00382"/>
    </source>
</evidence>
<dbReference type="InterPro" id="IPR027417">
    <property type="entry name" value="P-loop_NTPase"/>
</dbReference>
<dbReference type="EMBL" id="MK797984">
    <property type="protein sequence ID" value="QCG76216.1"/>
    <property type="molecule type" value="Genomic_DNA"/>
</dbReference>
<dbReference type="InterPro" id="IPR011704">
    <property type="entry name" value="ATPase_dyneun-rel_AAA"/>
</dbReference>
<feature type="domain" description="AAA+ ATPase" evidence="1">
    <location>
        <begin position="27"/>
        <end position="169"/>
    </location>
</feature>
<organism evidence="2 3">
    <name type="scientific">Pseudomonas phage vB_PaeM_PA5oct</name>
    <dbReference type="NCBI Taxonomy" id="2163605"/>
    <lineage>
        <taxon>Viruses</taxon>
        <taxon>Duplodnaviria</taxon>
        <taxon>Heunggongvirae</taxon>
        <taxon>Uroviricota</taxon>
        <taxon>Caudoviricetes</taxon>
        <taxon>Arenbergviridae</taxon>
        <taxon>Wroclawvirus</taxon>
        <taxon>Wroclawvirus PA5oct</taxon>
    </lineage>
</organism>
<keyword evidence="3" id="KW-1185">Reference proteome</keyword>
<dbReference type="SMART" id="SM00382">
    <property type="entry name" value="AAA"/>
    <property type="match status" value="1"/>
</dbReference>
<evidence type="ECO:0000313" key="2">
    <source>
        <dbReference type="EMBL" id="QCG76216.1"/>
    </source>
</evidence>
<dbReference type="SUPFAM" id="SSF52540">
    <property type="entry name" value="P-loop containing nucleoside triphosphate hydrolases"/>
    <property type="match status" value="1"/>
</dbReference>
<dbReference type="Proteomes" id="UP000316733">
    <property type="component" value="Segment"/>
</dbReference>
<dbReference type="Gene3D" id="3.40.50.300">
    <property type="entry name" value="P-loop containing nucleotide triphosphate hydrolases"/>
    <property type="match status" value="1"/>
</dbReference>
<protein>
    <submittedName>
        <fullName evidence="2">ATPase</fullName>
    </submittedName>
</protein>